<reference evidence="2" key="1">
    <citation type="submission" date="2019-02" db="EMBL/GenBank/DDBJ databases">
        <authorList>
            <person name="Gruber-Vodicka R. H."/>
            <person name="Seah K. B. B."/>
        </authorList>
    </citation>
    <scope>NUCLEOTIDE SEQUENCE</scope>
    <source>
        <strain evidence="2">BECK_BZ123</strain>
    </source>
</reference>
<feature type="region of interest" description="Disordered" evidence="1">
    <location>
        <begin position="31"/>
        <end position="66"/>
    </location>
</feature>
<evidence type="ECO:0000256" key="1">
    <source>
        <dbReference type="SAM" id="MobiDB-lite"/>
    </source>
</evidence>
<sequence length="66" mass="7239">MFEETVFLPRHIIGYIIDVLCGDCRHSRLSGTGDTGTFGTRRGAPEQAKTRTGPKPIIRPASEVPK</sequence>
<accession>A0A450ZE40</accession>
<dbReference type="EMBL" id="CAADFS010000152">
    <property type="protein sequence ID" value="VFK52046.1"/>
    <property type="molecule type" value="Genomic_DNA"/>
</dbReference>
<feature type="compositionally biased region" description="Low complexity" evidence="1">
    <location>
        <begin position="31"/>
        <end position="42"/>
    </location>
</feature>
<gene>
    <name evidence="2" type="ORF">BECKTC1821D_GA0114238_11528</name>
</gene>
<dbReference type="AlphaFoldDB" id="A0A450ZE40"/>
<proteinExistence type="predicted"/>
<evidence type="ECO:0000313" key="2">
    <source>
        <dbReference type="EMBL" id="VFK52046.1"/>
    </source>
</evidence>
<protein>
    <submittedName>
        <fullName evidence="2">Uncharacterized protein</fullName>
    </submittedName>
</protein>
<organism evidence="2">
    <name type="scientific">Candidatus Kentrum sp. TC</name>
    <dbReference type="NCBI Taxonomy" id="2126339"/>
    <lineage>
        <taxon>Bacteria</taxon>
        <taxon>Pseudomonadati</taxon>
        <taxon>Pseudomonadota</taxon>
        <taxon>Gammaproteobacteria</taxon>
        <taxon>Candidatus Kentrum</taxon>
    </lineage>
</organism>
<name>A0A450ZE40_9GAMM</name>